<feature type="transmembrane region" description="Helical" evidence="7">
    <location>
        <begin position="56"/>
        <end position="74"/>
    </location>
</feature>
<sequence length="177" mass="18423">MARMNYRLFQLINDHAGRVDGVDDIMEFLAGPFIYVVFAAFAAVVVWALRGGRRGQVAYVFAALLVAFLGAQLLNHLNGQLRPFQTHQVHQLVAHAGGVSLPSDHATAAFAIALAVGVFLHRGAGVALLVAAVAVGVARIWVGVHYPGDILAALGIAAAAVALVASAPAATVVRKTV</sequence>
<accession>A0ABN1ZQF5</accession>
<comment type="subcellular location">
    <subcellularLocation>
        <location evidence="1">Cell membrane</location>
        <topology evidence="1">Multi-pass membrane protein</topology>
    </subcellularLocation>
</comment>
<evidence type="ECO:0000256" key="3">
    <source>
        <dbReference type="ARBA" id="ARBA00022692"/>
    </source>
</evidence>
<dbReference type="InterPro" id="IPR036938">
    <property type="entry name" value="PAP2/HPO_sf"/>
</dbReference>
<dbReference type="EMBL" id="BAAAQD010000001">
    <property type="protein sequence ID" value="GAA1502239.1"/>
    <property type="molecule type" value="Genomic_DNA"/>
</dbReference>
<feature type="domain" description="Phosphatidic acid phosphatase type 2/haloperoxidase" evidence="8">
    <location>
        <begin position="56"/>
        <end position="165"/>
    </location>
</feature>
<keyword evidence="10" id="KW-1185">Reference proteome</keyword>
<reference evidence="9 10" key="1">
    <citation type="journal article" date="2019" name="Int. J. Syst. Evol. Microbiol.">
        <title>The Global Catalogue of Microorganisms (GCM) 10K type strain sequencing project: providing services to taxonomists for standard genome sequencing and annotation.</title>
        <authorList>
            <consortium name="The Broad Institute Genomics Platform"/>
            <consortium name="The Broad Institute Genome Sequencing Center for Infectious Disease"/>
            <person name="Wu L."/>
            <person name="Ma J."/>
        </authorList>
    </citation>
    <scope>NUCLEOTIDE SEQUENCE [LARGE SCALE GENOMIC DNA]</scope>
    <source>
        <strain evidence="9 10">JCM 15933</strain>
    </source>
</reference>
<dbReference type="PANTHER" id="PTHR14969:SF62">
    <property type="entry name" value="DECAPRENYLPHOSPHORYL-5-PHOSPHORIBOSE PHOSPHATASE RV3807C-RELATED"/>
    <property type="match status" value="1"/>
</dbReference>
<evidence type="ECO:0000256" key="6">
    <source>
        <dbReference type="ARBA" id="ARBA00023136"/>
    </source>
</evidence>
<gene>
    <name evidence="9" type="ORF">GCM10009827_013440</name>
</gene>
<feature type="transmembrane region" description="Helical" evidence="7">
    <location>
        <begin position="150"/>
        <end position="173"/>
    </location>
</feature>
<evidence type="ECO:0000256" key="5">
    <source>
        <dbReference type="ARBA" id="ARBA00022989"/>
    </source>
</evidence>
<evidence type="ECO:0000313" key="10">
    <source>
        <dbReference type="Proteomes" id="UP001501470"/>
    </source>
</evidence>
<keyword evidence="4" id="KW-0378">Hydrolase</keyword>
<keyword evidence="6 7" id="KW-0472">Membrane</keyword>
<evidence type="ECO:0000256" key="7">
    <source>
        <dbReference type="SAM" id="Phobius"/>
    </source>
</evidence>
<evidence type="ECO:0000259" key="8">
    <source>
        <dbReference type="SMART" id="SM00014"/>
    </source>
</evidence>
<dbReference type="PANTHER" id="PTHR14969">
    <property type="entry name" value="SPHINGOSINE-1-PHOSPHATE PHOSPHOHYDROLASE"/>
    <property type="match status" value="1"/>
</dbReference>
<evidence type="ECO:0000256" key="1">
    <source>
        <dbReference type="ARBA" id="ARBA00004651"/>
    </source>
</evidence>
<proteinExistence type="predicted"/>
<keyword evidence="3 7" id="KW-0812">Transmembrane</keyword>
<dbReference type="SUPFAM" id="SSF48317">
    <property type="entry name" value="Acid phosphatase/Vanadium-dependent haloperoxidase"/>
    <property type="match status" value="1"/>
</dbReference>
<feature type="transmembrane region" description="Helical" evidence="7">
    <location>
        <begin position="126"/>
        <end position="144"/>
    </location>
</feature>
<feature type="transmembrane region" description="Helical" evidence="7">
    <location>
        <begin position="28"/>
        <end position="49"/>
    </location>
</feature>
<dbReference type="Proteomes" id="UP001501470">
    <property type="component" value="Unassembled WGS sequence"/>
</dbReference>
<protein>
    <recommendedName>
        <fullName evidence="8">Phosphatidic acid phosphatase type 2/haloperoxidase domain-containing protein</fullName>
    </recommendedName>
</protein>
<dbReference type="SMART" id="SM00014">
    <property type="entry name" value="acidPPc"/>
    <property type="match status" value="1"/>
</dbReference>
<dbReference type="Gene3D" id="1.20.144.10">
    <property type="entry name" value="Phosphatidic acid phosphatase type 2/haloperoxidase"/>
    <property type="match status" value="1"/>
</dbReference>
<keyword evidence="5 7" id="KW-1133">Transmembrane helix</keyword>
<comment type="caution">
    <text evidence="9">The sequence shown here is derived from an EMBL/GenBank/DDBJ whole genome shotgun (WGS) entry which is preliminary data.</text>
</comment>
<evidence type="ECO:0000313" key="9">
    <source>
        <dbReference type="EMBL" id="GAA1502239.1"/>
    </source>
</evidence>
<dbReference type="Pfam" id="PF01569">
    <property type="entry name" value="PAP2"/>
    <property type="match status" value="1"/>
</dbReference>
<dbReference type="InterPro" id="IPR000326">
    <property type="entry name" value="PAP2/HPO"/>
</dbReference>
<keyword evidence="2" id="KW-1003">Cell membrane</keyword>
<evidence type="ECO:0000256" key="2">
    <source>
        <dbReference type="ARBA" id="ARBA00022475"/>
    </source>
</evidence>
<organism evidence="9 10">
    <name type="scientific">Dactylosporangium maewongense</name>
    <dbReference type="NCBI Taxonomy" id="634393"/>
    <lineage>
        <taxon>Bacteria</taxon>
        <taxon>Bacillati</taxon>
        <taxon>Actinomycetota</taxon>
        <taxon>Actinomycetes</taxon>
        <taxon>Micromonosporales</taxon>
        <taxon>Micromonosporaceae</taxon>
        <taxon>Dactylosporangium</taxon>
    </lineage>
</organism>
<evidence type="ECO:0000256" key="4">
    <source>
        <dbReference type="ARBA" id="ARBA00022801"/>
    </source>
</evidence>
<name>A0ABN1ZQF5_9ACTN</name>